<proteinExistence type="inferred from homology"/>
<dbReference type="Proteomes" id="UP001597040">
    <property type="component" value="Unassembled WGS sequence"/>
</dbReference>
<dbReference type="Gene3D" id="3.40.50.1980">
    <property type="entry name" value="Nitrogenase molybdenum iron protein domain"/>
    <property type="match status" value="2"/>
</dbReference>
<dbReference type="CDD" id="cd01143">
    <property type="entry name" value="YvrC"/>
    <property type="match status" value="1"/>
</dbReference>
<sequence length="350" mass="38796">MHTEMLKRWGLISFILLFTMAAIVGCGTQEQQSEAAGNGEEDVIDSNDNQQIEEDNSSNVNEQVDEDSGQNFPLTITDDADREVTIENKPESIVSLQASTTEIVFDLGLGDKVIGVSDYSNYPEETQEIDKLGGQEINVEKILSLLPEIAFVTDYHYENAKETIEQFEEAGITVVVVGSATSFDDVYGDITMIAKATGTTTEAEETISDMKTRLAEIKEKAEKEVTDKKKVWVEVSPAPDIYTTGTNTFMHEMLEAIQAINVAAEHEGWVSLNEEEIVKLNPEVIVTTYGYYVDNPSQDVLSREGWAEVPAVKNEHVVDVDNDTVTRPGPRLIEGVETLAELVYPEVFKK</sequence>
<evidence type="ECO:0000256" key="1">
    <source>
        <dbReference type="ARBA" id="ARBA00008814"/>
    </source>
</evidence>
<reference evidence="6" key="1">
    <citation type="journal article" date="2019" name="Int. J. Syst. Evol. Microbiol.">
        <title>The Global Catalogue of Microorganisms (GCM) 10K type strain sequencing project: providing services to taxonomists for standard genome sequencing and annotation.</title>
        <authorList>
            <consortium name="The Broad Institute Genomics Platform"/>
            <consortium name="The Broad Institute Genome Sequencing Center for Infectious Disease"/>
            <person name="Wu L."/>
            <person name="Ma J."/>
        </authorList>
    </citation>
    <scope>NUCLEOTIDE SEQUENCE [LARGE SCALE GENOMIC DNA]</scope>
    <source>
        <strain evidence="6">CCUG 56754</strain>
    </source>
</reference>
<evidence type="ECO:0000256" key="2">
    <source>
        <dbReference type="ARBA" id="ARBA00022729"/>
    </source>
</evidence>
<evidence type="ECO:0000313" key="5">
    <source>
        <dbReference type="EMBL" id="MFD1037822.1"/>
    </source>
</evidence>
<dbReference type="RefSeq" id="WP_390360242.1">
    <property type="nucleotide sequence ID" value="NZ_JBHTKJ010000012.1"/>
</dbReference>
<dbReference type="PROSITE" id="PS50983">
    <property type="entry name" value="FE_B12_PBP"/>
    <property type="match status" value="1"/>
</dbReference>
<dbReference type="InterPro" id="IPR054828">
    <property type="entry name" value="Vit_B12_bind_prot"/>
</dbReference>
<name>A0ABW3LJI5_9BACI</name>
<feature type="region of interest" description="Disordered" evidence="3">
    <location>
        <begin position="52"/>
        <end position="75"/>
    </location>
</feature>
<evidence type="ECO:0000256" key="3">
    <source>
        <dbReference type="SAM" id="MobiDB-lite"/>
    </source>
</evidence>
<gene>
    <name evidence="5" type="ORF">ACFQ3N_05285</name>
</gene>
<evidence type="ECO:0000313" key="6">
    <source>
        <dbReference type="Proteomes" id="UP001597040"/>
    </source>
</evidence>
<dbReference type="PANTHER" id="PTHR30535:SF34">
    <property type="entry name" value="MOLYBDATE-BINDING PROTEIN MOLA"/>
    <property type="match status" value="1"/>
</dbReference>
<keyword evidence="2" id="KW-0732">Signal</keyword>
<protein>
    <submittedName>
        <fullName evidence="5">ABC transporter substrate-binding protein</fullName>
    </submittedName>
</protein>
<dbReference type="Pfam" id="PF01497">
    <property type="entry name" value="Peripla_BP_2"/>
    <property type="match status" value="1"/>
</dbReference>
<dbReference type="InterPro" id="IPR050902">
    <property type="entry name" value="ABC_Transporter_SBP"/>
</dbReference>
<evidence type="ECO:0000259" key="4">
    <source>
        <dbReference type="PROSITE" id="PS50983"/>
    </source>
</evidence>
<feature type="domain" description="Fe/B12 periplasmic-binding" evidence="4">
    <location>
        <begin position="92"/>
        <end position="347"/>
    </location>
</feature>
<comment type="caution">
    <text evidence="5">The sequence shown here is derived from an EMBL/GenBank/DDBJ whole genome shotgun (WGS) entry which is preliminary data.</text>
</comment>
<dbReference type="InterPro" id="IPR002491">
    <property type="entry name" value="ABC_transptr_periplasmic_BD"/>
</dbReference>
<dbReference type="NCBIfam" id="NF038402">
    <property type="entry name" value="TroA_like"/>
    <property type="match status" value="1"/>
</dbReference>
<dbReference type="SUPFAM" id="SSF53807">
    <property type="entry name" value="Helical backbone' metal receptor"/>
    <property type="match status" value="1"/>
</dbReference>
<dbReference type="EMBL" id="JBHTKJ010000012">
    <property type="protein sequence ID" value="MFD1037822.1"/>
    <property type="molecule type" value="Genomic_DNA"/>
</dbReference>
<keyword evidence="6" id="KW-1185">Reference proteome</keyword>
<dbReference type="PANTHER" id="PTHR30535">
    <property type="entry name" value="VITAMIN B12-BINDING PROTEIN"/>
    <property type="match status" value="1"/>
</dbReference>
<organism evidence="5 6">
    <name type="scientific">Virgibacillus byunsanensis</name>
    <dbReference type="NCBI Taxonomy" id="570945"/>
    <lineage>
        <taxon>Bacteria</taxon>
        <taxon>Bacillati</taxon>
        <taxon>Bacillota</taxon>
        <taxon>Bacilli</taxon>
        <taxon>Bacillales</taxon>
        <taxon>Bacillaceae</taxon>
        <taxon>Virgibacillus</taxon>
    </lineage>
</organism>
<dbReference type="PROSITE" id="PS51257">
    <property type="entry name" value="PROKAR_LIPOPROTEIN"/>
    <property type="match status" value="1"/>
</dbReference>
<comment type="similarity">
    <text evidence="1">Belongs to the bacterial solute-binding protein 8 family.</text>
</comment>
<accession>A0ABW3LJI5</accession>